<keyword evidence="8" id="KW-1133">Transmembrane helix</keyword>
<feature type="compositionally biased region" description="Basic and acidic residues" evidence="9">
    <location>
        <begin position="990"/>
        <end position="999"/>
    </location>
</feature>
<name>A0ABQ7N6L5_BRACM</name>
<evidence type="ECO:0000256" key="5">
    <source>
        <dbReference type="ARBA" id="ARBA00022490"/>
    </source>
</evidence>
<keyword evidence="6" id="KW-0689">Ribosomal protein</keyword>
<dbReference type="Proteomes" id="UP000823674">
    <property type="component" value="Chromosome A03"/>
</dbReference>
<keyword evidence="7" id="KW-0687">Ribonucleoprotein</keyword>
<dbReference type="InterPro" id="IPR025607">
    <property type="entry name" value="Ribosomal_uL18_C_euk"/>
</dbReference>
<comment type="subunit">
    <text evidence="4">Component of the large ribosomal subunit (LSU).</text>
</comment>
<dbReference type="InterPro" id="IPR045069">
    <property type="entry name" value="MATE_euk"/>
</dbReference>
<feature type="region of interest" description="Disordered" evidence="9">
    <location>
        <begin position="987"/>
        <end position="1006"/>
    </location>
</feature>
<feature type="transmembrane region" description="Helical" evidence="8">
    <location>
        <begin position="436"/>
        <end position="457"/>
    </location>
</feature>
<feature type="transmembrane region" description="Helical" evidence="8">
    <location>
        <begin position="150"/>
        <end position="168"/>
    </location>
</feature>
<feature type="transmembrane region" description="Helical" evidence="8">
    <location>
        <begin position="209"/>
        <end position="231"/>
    </location>
</feature>
<feature type="transmembrane region" description="Helical" evidence="8">
    <location>
        <begin position="180"/>
        <end position="203"/>
    </location>
</feature>
<reference evidence="11 12" key="1">
    <citation type="submission" date="2021-03" db="EMBL/GenBank/DDBJ databases">
        <authorList>
            <person name="King G.J."/>
            <person name="Bancroft I."/>
            <person name="Baten A."/>
            <person name="Bloomfield J."/>
            <person name="Borpatragohain P."/>
            <person name="He Z."/>
            <person name="Irish N."/>
            <person name="Irwin J."/>
            <person name="Liu K."/>
            <person name="Mauleon R.P."/>
            <person name="Moore J."/>
            <person name="Morris R."/>
            <person name="Ostergaard L."/>
            <person name="Wang B."/>
            <person name="Wells R."/>
        </authorList>
    </citation>
    <scope>NUCLEOTIDE SEQUENCE [LARGE SCALE GENOMIC DNA]</scope>
    <source>
        <strain evidence="11">R-o-18</strain>
        <tissue evidence="11">Leaf</tissue>
    </source>
</reference>
<organism evidence="11 12">
    <name type="scientific">Brassica rapa subsp. trilocularis</name>
    <dbReference type="NCBI Taxonomy" id="1813537"/>
    <lineage>
        <taxon>Eukaryota</taxon>
        <taxon>Viridiplantae</taxon>
        <taxon>Streptophyta</taxon>
        <taxon>Embryophyta</taxon>
        <taxon>Tracheophyta</taxon>
        <taxon>Spermatophyta</taxon>
        <taxon>Magnoliopsida</taxon>
        <taxon>eudicotyledons</taxon>
        <taxon>Gunneridae</taxon>
        <taxon>Pentapetalae</taxon>
        <taxon>rosids</taxon>
        <taxon>malvids</taxon>
        <taxon>Brassicales</taxon>
        <taxon>Brassicaceae</taxon>
        <taxon>Brassiceae</taxon>
        <taxon>Brassica</taxon>
    </lineage>
</organism>
<evidence type="ECO:0000256" key="9">
    <source>
        <dbReference type="SAM" id="MobiDB-lite"/>
    </source>
</evidence>
<dbReference type="Pfam" id="PF14204">
    <property type="entry name" value="Ribosomal_L18_c"/>
    <property type="match status" value="2"/>
</dbReference>
<dbReference type="NCBIfam" id="TIGR00797">
    <property type="entry name" value="matE"/>
    <property type="match status" value="1"/>
</dbReference>
<evidence type="ECO:0000259" key="10">
    <source>
        <dbReference type="Pfam" id="PF14204"/>
    </source>
</evidence>
<dbReference type="Pfam" id="PF17144">
    <property type="entry name" value="Ribosomal_L5e"/>
    <property type="match status" value="2"/>
</dbReference>
<evidence type="ECO:0000256" key="7">
    <source>
        <dbReference type="ARBA" id="ARBA00023274"/>
    </source>
</evidence>
<dbReference type="PANTHER" id="PTHR23410:SF35">
    <property type="entry name" value="LARGE RIBOSOMAL SUBUNIT PROTEIN UL18Y-RELATED"/>
    <property type="match status" value="1"/>
</dbReference>
<comment type="subcellular location">
    <subcellularLocation>
        <location evidence="1">Cytoplasm</location>
    </subcellularLocation>
</comment>
<feature type="region of interest" description="Disordered" evidence="9">
    <location>
        <begin position="726"/>
        <end position="746"/>
    </location>
</feature>
<evidence type="ECO:0000256" key="8">
    <source>
        <dbReference type="RuleBase" id="RU004914"/>
    </source>
</evidence>
<dbReference type="Gene3D" id="3.30.420.100">
    <property type="match status" value="4"/>
</dbReference>
<feature type="compositionally biased region" description="Acidic residues" evidence="9">
    <location>
        <begin position="731"/>
        <end position="741"/>
    </location>
</feature>
<feature type="transmembrane region" description="Helical" evidence="8">
    <location>
        <begin position="405"/>
        <end position="424"/>
    </location>
</feature>
<feature type="transmembrane region" description="Helical" evidence="8">
    <location>
        <begin position="252"/>
        <end position="269"/>
    </location>
</feature>
<feature type="transmembrane region" description="Helical" evidence="8">
    <location>
        <begin position="563"/>
        <end position="583"/>
    </location>
</feature>
<evidence type="ECO:0000256" key="1">
    <source>
        <dbReference type="ARBA" id="ARBA00004496"/>
    </source>
</evidence>
<dbReference type="InterPro" id="IPR057268">
    <property type="entry name" value="Ribosomal_L18"/>
</dbReference>
<comment type="caution">
    <text evidence="11">The sequence shown here is derived from an EMBL/GenBank/DDBJ whole genome shotgun (WGS) entry which is preliminary data.</text>
</comment>
<feature type="transmembrane region" description="Helical" evidence="8">
    <location>
        <begin position="62"/>
        <end position="86"/>
    </location>
</feature>
<dbReference type="HAMAP" id="MF_01337_A">
    <property type="entry name" value="Ribosomal_uL18_A"/>
    <property type="match status" value="2"/>
</dbReference>
<keyword evidence="8" id="KW-0812">Transmembrane</keyword>
<keyword evidence="8" id="KW-0472">Membrane</keyword>
<dbReference type="InterPro" id="IPR005485">
    <property type="entry name" value="Rbsml_uL18_euk_arch"/>
</dbReference>
<feature type="domain" description="Large ribosomal subunit protein uL18 C-terminal eukaryotes" evidence="10">
    <location>
        <begin position="975"/>
        <end position="1028"/>
    </location>
</feature>
<comment type="similarity">
    <text evidence="3 8">Belongs to the multi antimicrobial extrusion (MATE) (TC 2.A.66.1) family.</text>
</comment>
<protein>
    <recommendedName>
        <fullName evidence="8">Protein DETOXIFICATION</fullName>
    </recommendedName>
    <alternativeName>
        <fullName evidence="8">Multidrug and toxic compound extrusion protein</fullName>
    </alternativeName>
</protein>
<feature type="transmembrane region" description="Helical" evidence="8">
    <location>
        <begin position="331"/>
        <end position="350"/>
    </location>
</feature>
<evidence type="ECO:0000313" key="11">
    <source>
        <dbReference type="EMBL" id="KAG5406557.1"/>
    </source>
</evidence>
<sequence length="1042" mass="116947">MEEPFLPRDEELVPGKTTWQKDHLTVELKKLSLLAAPMAIVTIAEYLLPVISVIIAGHNGELQLSGVALATSFTNVSGFSILYGLVGALETLCGQAFGAKRYEIIGTYTYSAIASNIPICFLISILWIYIEKLLVSFGQDPDISRVAGSYAFWLIPGLFGQAIVIPLTRYLQTQALVLPLLYTAVATLLFHVPVCWTMVSVFGLGSNGAAMAISVSFWFYALILACYVRFSTSCEKTRGLISDDFVSCVKQFFQYGIPSAAMVCLEWWLFELLVLWSGLLPNPKLETSVLSICFTTAALHYVIPGGVAAAVSTRVSNNLGAGNPQVARLSVLSGLCLWLVESILFTTLLFTCKNIIGYAFSNSKEVVDYVANLAPLLCLSFILDGFTAILNGVARGSGWQHIGAWNNVVSYYLIGAPVGVYLAFYRHFNGKGLWSGVVVGSAVQAIVLSIIISSMNWKEQAEKARKRILSSEKGLSFDVFVKPSKSNAYFKRYQVKFRRRRDGKTDYRARIRLINQDKNKYNTPKYRFVVRFTNKDVVAQIVSASIAGDIVKASAYAHELPQYGLTVGLTNYAAAYCTGLLLARRVLKMLEMDEEYEGNLEGALDGGLDIPHSDKRFAGFNKENKQLDAEIHRNYIYGGHVSNYMKMLNEDEPEKFQTHFSQYLKKGVDAESMEELYKKVHAAIRADPNPKKTEKPAPKTHKRYNLKKLTYEERKNKLIERVKALNGAAGGDDDDEDDEDTNNPHNSTLIWEYQAAAVTFGWSPPIIKLIFPMHPLPKLSVFVKPSKSNAYFKRYQVKFRRRRDGKTDYRARIRLINQDKNKYNTPKYRFVVRFTNKDIVAQIVSASIAGDIVKASAYAHELPQYGLTVGLTNYAAAYCTGLLLARRVLKMLEMDEEYEGNLEGALDGGLDIPHSDKRFAGFNKENKQLDAEIHRNYIYGGHVSNYMKMLNEDEPEKFQTHFSQYLKKGVDAESMEELYKKVHAAIRADPNPKKTEKPAPKTHKRYNLKKLTYEERKNKLIERVKALNGAAGGDDDDEDDEE</sequence>
<dbReference type="CDD" id="cd13132">
    <property type="entry name" value="MATE_eukaryotic"/>
    <property type="match status" value="1"/>
</dbReference>
<feature type="domain" description="Large ribosomal subunit protein uL18 C-terminal eukaryotes" evidence="10">
    <location>
        <begin position="673"/>
        <end position="726"/>
    </location>
</feature>
<dbReference type="EMBL" id="JADBGQ010000003">
    <property type="protein sequence ID" value="KAG5406557.1"/>
    <property type="molecule type" value="Genomic_DNA"/>
</dbReference>
<evidence type="ECO:0000313" key="12">
    <source>
        <dbReference type="Proteomes" id="UP000823674"/>
    </source>
</evidence>
<evidence type="ECO:0000256" key="2">
    <source>
        <dbReference type="ARBA" id="ARBA00007116"/>
    </source>
</evidence>
<feature type="transmembrane region" description="Helical" evidence="8">
    <location>
        <begin position="31"/>
        <end position="56"/>
    </location>
</feature>
<dbReference type="InterPro" id="IPR002528">
    <property type="entry name" value="MATE_fam"/>
</dbReference>
<keyword evidence="5" id="KW-0963">Cytoplasm</keyword>
<feature type="transmembrane region" description="Helical" evidence="8">
    <location>
        <begin position="289"/>
        <end position="311"/>
    </location>
</feature>
<comment type="similarity">
    <text evidence="2">Belongs to the universal ribosomal protein uL18 family.</text>
</comment>
<dbReference type="PRINTS" id="PR00058">
    <property type="entry name" value="RIBOSOMALL5"/>
</dbReference>
<gene>
    <name evidence="11" type="primary">A03p047220.1_BraROA</name>
    <name evidence="11" type="ORF">IGI04_012676</name>
</gene>
<feature type="transmembrane region" description="Helical" evidence="8">
    <location>
        <begin position="107"/>
        <end position="130"/>
    </location>
</feature>
<dbReference type="CDD" id="cd00432">
    <property type="entry name" value="Ribosomal_L18_L5e"/>
    <property type="match status" value="2"/>
</dbReference>
<accession>A0ABQ7N6L5</accession>
<dbReference type="PANTHER" id="PTHR23410">
    <property type="entry name" value="RIBOSOMAL PROTEIN L5-RELATED"/>
    <property type="match status" value="1"/>
</dbReference>
<dbReference type="SUPFAM" id="SSF53137">
    <property type="entry name" value="Translational machinery components"/>
    <property type="match status" value="2"/>
</dbReference>
<keyword evidence="12" id="KW-1185">Reference proteome</keyword>
<evidence type="ECO:0000256" key="3">
    <source>
        <dbReference type="ARBA" id="ARBA00010199"/>
    </source>
</evidence>
<evidence type="ECO:0000256" key="6">
    <source>
        <dbReference type="ARBA" id="ARBA00022980"/>
    </source>
</evidence>
<feature type="transmembrane region" description="Helical" evidence="8">
    <location>
        <begin position="370"/>
        <end position="393"/>
    </location>
</feature>
<proteinExistence type="inferred from homology"/>
<dbReference type="Pfam" id="PF01554">
    <property type="entry name" value="MatE"/>
    <property type="match status" value="2"/>
</dbReference>
<evidence type="ECO:0000256" key="4">
    <source>
        <dbReference type="ARBA" id="ARBA00011113"/>
    </source>
</evidence>